<evidence type="ECO:0000313" key="7">
    <source>
        <dbReference type="Proteomes" id="UP000542125"/>
    </source>
</evidence>
<dbReference type="GO" id="GO:0030288">
    <property type="term" value="C:outer membrane-bounded periplasmic space"/>
    <property type="evidence" value="ECO:0007669"/>
    <property type="project" value="InterPro"/>
</dbReference>
<dbReference type="EMBL" id="JACBYR010000001">
    <property type="protein sequence ID" value="NYE83111.1"/>
    <property type="molecule type" value="Genomic_DNA"/>
</dbReference>
<comment type="similarity">
    <text evidence="2">Belongs to the bacterial solute-binding protein 7 family.</text>
</comment>
<dbReference type="PANTHER" id="PTHR33376:SF4">
    <property type="entry name" value="SIALIC ACID-BINDING PERIPLASMIC PROTEIN SIAP"/>
    <property type="match status" value="1"/>
</dbReference>
<proteinExistence type="inferred from homology"/>
<keyword evidence="3" id="KW-0813">Transport</keyword>
<keyword evidence="6" id="KW-0675">Receptor</keyword>
<reference evidence="6 7" key="1">
    <citation type="submission" date="2020-07" db="EMBL/GenBank/DDBJ databases">
        <title>Genomic Encyclopedia of Type Strains, Phase IV (KMG-V): Genome sequencing to study the core and pangenomes of soil and plant-associated prokaryotes.</title>
        <authorList>
            <person name="Whitman W."/>
        </authorList>
    </citation>
    <scope>NUCLEOTIDE SEQUENCE [LARGE SCALE GENOMIC DNA]</scope>
    <source>
        <strain evidence="6 7">SAS40</strain>
    </source>
</reference>
<dbReference type="NCBIfam" id="TIGR00787">
    <property type="entry name" value="dctP"/>
    <property type="match status" value="1"/>
</dbReference>
<dbReference type="InterPro" id="IPR038404">
    <property type="entry name" value="TRAP_DctP_sf"/>
</dbReference>
<keyword evidence="7" id="KW-1185">Reference proteome</keyword>
<sequence length="337" mass="36635">MSRHTLSLLCKRTLAMGLVATAAAALAAPAAYAQQLVRISAASIDTDALSKSLVTFKDTLEKSAPGRFDIKVYPASTLFKQGTEVPAMQRGNLEMSTMTTFEVEQQIPEFSVFSTGYLFRDYGHMKAVFASPIGAEYAKKVEEVMGIKILQPFYLGTRQVNLRKARDVKGPDDLKGVKLRVPGGPGWLALARGLGVSPTPMAMPEVYLALSTGTIDGQENPLSIMRANKLEEVTQQIVLTSHLVQPVFLAMALPIWNKLSADDQAKAMAAAKVAADANDKARIAEEKSIVDELQAKGLKIARPDTALFRKAVMAQYESSGLKAKWPAGMYERIEQVK</sequence>
<comment type="subcellular location">
    <subcellularLocation>
        <location evidence="1">Cell envelope</location>
    </subcellularLocation>
</comment>
<dbReference type="GO" id="GO:0055085">
    <property type="term" value="P:transmembrane transport"/>
    <property type="evidence" value="ECO:0007669"/>
    <property type="project" value="InterPro"/>
</dbReference>
<evidence type="ECO:0000313" key="6">
    <source>
        <dbReference type="EMBL" id="NYE83111.1"/>
    </source>
</evidence>
<dbReference type="Gene3D" id="3.40.190.170">
    <property type="entry name" value="Bacterial extracellular solute-binding protein, family 7"/>
    <property type="match status" value="1"/>
</dbReference>
<dbReference type="InterPro" id="IPR004682">
    <property type="entry name" value="TRAP_DctP"/>
</dbReference>
<protein>
    <submittedName>
        <fullName evidence="6">Tripartite ATP-independent transporter DctP family solute receptor</fullName>
    </submittedName>
</protein>
<keyword evidence="4 5" id="KW-0732">Signal</keyword>
<dbReference type="PANTHER" id="PTHR33376">
    <property type="match status" value="1"/>
</dbReference>
<gene>
    <name evidence="6" type="ORF">FHW18_002382</name>
</gene>
<dbReference type="AlphaFoldDB" id="A0A7Y9IU52"/>
<dbReference type="Pfam" id="PF03480">
    <property type="entry name" value="DctP"/>
    <property type="match status" value="1"/>
</dbReference>
<dbReference type="Proteomes" id="UP000542125">
    <property type="component" value="Unassembled WGS sequence"/>
</dbReference>
<name>A0A7Y9IU52_9BURK</name>
<dbReference type="RefSeq" id="WP_179586512.1">
    <property type="nucleotide sequence ID" value="NZ_JACBYR010000001.1"/>
</dbReference>
<evidence type="ECO:0000256" key="4">
    <source>
        <dbReference type="ARBA" id="ARBA00022729"/>
    </source>
</evidence>
<evidence type="ECO:0000256" key="2">
    <source>
        <dbReference type="ARBA" id="ARBA00009023"/>
    </source>
</evidence>
<dbReference type="InterPro" id="IPR018389">
    <property type="entry name" value="DctP_fam"/>
</dbReference>
<feature type="signal peptide" evidence="5">
    <location>
        <begin position="1"/>
        <end position="33"/>
    </location>
</feature>
<evidence type="ECO:0000256" key="5">
    <source>
        <dbReference type="SAM" id="SignalP"/>
    </source>
</evidence>
<dbReference type="NCBIfam" id="NF037995">
    <property type="entry name" value="TRAP_S1"/>
    <property type="match status" value="1"/>
</dbReference>
<organism evidence="6 7">
    <name type="scientific">Pigmentiphaga litoralis</name>
    <dbReference type="NCBI Taxonomy" id="516702"/>
    <lineage>
        <taxon>Bacteria</taxon>
        <taxon>Pseudomonadati</taxon>
        <taxon>Pseudomonadota</taxon>
        <taxon>Betaproteobacteria</taxon>
        <taxon>Burkholderiales</taxon>
        <taxon>Alcaligenaceae</taxon>
        <taxon>Pigmentiphaga</taxon>
    </lineage>
</organism>
<evidence type="ECO:0000256" key="3">
    <source>
        <dbReference type="ARBA" id="ARBA00022448"/>
    </source>
</evidence>
<accession>A0A7Y9IU52</accession>
<comment type="caution">
    <text evidence="6">The sequence shown here is derived from an EMBL/GenBank/DDBJ whole genome shotgun (WGS) entry which is preliminary data.</text>
</comment>
<feature type="chain" id="PRO_5031476090" evidence="5">
    <location>
        <begin position="34"/>
        <end position="337"/>
    </location>
</feature>
<evidence type="ECO:0000256" key="1">
    <source>
        <dbReference type="ARBA" id="ARBA00004196"/>
    </source>
</evidence>